<evidence type="ECO:0000313" key="2">
    <source>
        <dbReference type="Proteomes" id="UP000694421"/>
    </source>
</evidence>
<proteinExistence type="predicted"/>
<reference evidence="1" key="2">
    <citation type="submission" date="2025-09" db="UniProtKB">
        <authorList>
            <consortium name="Ensembl"/>
        </authorList>
    </citation>
    <scope>IDENTIFICATION</scope>
</reference>
<accession>A0A8D0KF50</accession>
<sequence length="77" mass="8637">MGGEHGYTPLIGIGREIVLNFARLGAILVLWDIDEEVQKFPVPARVCRYPSLPVQLSHGFLQSCDWWRLSPLSSQAT</sequence>
<dbReference type="AlphaFoldDB" id="A0A8D0KF50"/>
<reference evidence="1" key="1">
    <citation type="submission" date="2025-08" db="UniProtKB">
        <authorList>
            <consortium name="Ensembl"/>
        </authorList>
    </citation>
    <scope>IDENTIFICATION</scope>
</reference>
<keyword evidence="2" id="KW-1185">Reference proteome</keyword>
<evidence type="ECO:0000313" key="1">
    <source>
        <dbReference type="Ensembl" id="ENSSMRP00000022134.1"/>
    </source>
</evidence>
<name>A0A8D0KF50_SALMN</name>
<protein>
    <submittedName>
        <fullName evidence="1">Uncharacterized protein</fullName>
    </submittedName>
</protein>
<organism evidence="1 2">
    <name type="scientific">Salvator merianae</name>
    <name type="common">Argentine black and white tegu</name>
    <name type="synonym">Tupinambis merianae</name>
    <dbReference type="NCBI Taxonomy" id="96440"/>
    <lineage>
        <taxon>Eukaryota</taxon>
        <taxon>Metazoa</taxon>
        <taxon>Chordata</taxon>
        <taxon>Craniata</taxon>
        <taxon>Vertebrata</taxon>
        <taxon>Euteleostomi</taxon>
        <taxon>Lepidosauria</taxon>
        <taxon>Squamata</taxon>
        <taxon>Bifurcata</taxon>
        <taxon>Unidentata</taxon>
        <taxon>Episquamata</taxon>
        <taxon>Laterata</taxon>
        <taxon>Teiioidea</taxon>
        <taxon>Teiidae</taxon>
        <taxon>Salvator</taxon>
    </lineage>
</organism>
<dbReference type="Ensembl" id="ENSSMRT00000025894.1">
    <property type="protein sequence ID" value="ENSSMRP00000022134.1"/>
    <property type="gene ID" value="ENSSMRG00000017200.1"/>
</dbReference>
<dbReference type="Proteomes" id="UP000694421">
    <property type="component" value="Unplaced"/>
</dbReference>